<gene>
    <name evidence="1" type="ORF">B0H16DRAFT_1381220</name>
</gene>
<reference evidence="1" key="1">
    <citation type="submission" date="2023-03" db="EMBL/GenBank/DDBJ databases">
        <title>Massive genome expansion in bonnet fungi (Mycena s.s.) driven by repeated elements and novel gene families across ecological guilds.</title>
        <authorList>
            <consortium name="Lawrence Berkeley National Laboratory"/>
            <person name="Harder C.B."/>
            <person name="Miyauchi S."/>
            <person name="Viragh M."/>
            <person name="Kuo A."/>
            <person name="Thoen E."/>
            <person name="Andreopoulos B."/>
            <person name="Lu D."/>
            <person name="Skrede I."/>
            <person name="Drula E."/>
            <person name="Henrissat B."/>
            <person name="Morin E."/>
            <person name="Kohler A."/>
            <person name="Barry K."/>
            <person name="LaButti K."/>
            <person name="Morin E."/>
            <person name="Salamov A."/>
            <person name="Lipzen A."/>
            <person name="Mereny Z."/>
            <person name="Hegedus B."/>
            <person name="Baldrian P."/>
            <person name="Stursova M."/>
            <person name="Weitz H."/>
            <person name="Taylor A."/>
            <person name="Grigoriev I.V."/>
            <person name="Nagy L.G."/>
            <person name="Martin F."/>
            <person name="Kauserud H."/>
        </authorList>
    </citation>
    <scope>NUCLEOTIDE SEQUENCE</scope>
    <source>
        <strain evidence="1">CBHHK182m</strain>
    </source>
</reference>
<name>A0AAD7MUV3_9AGAR</name>
<dbReference type="InterPro" id="IPR001087">
    <property type="entry name" value="GDSL"/>
</dbReference>
<dbReference type="Pfam" id="PF00657">
    <property type="entry name" value="Lipase_GDSL"/>
    <property type="match status" value="1"/>
</dbReference>
<dbReference type="EMBL" id="JARKIB010000140">
    <property type="protein sequence ID" value="KAJ7733137.1"/>
    <property type="molecule type" value="Genomic_DNA"/>
</dbReference>
<dbReference type="GO" id="GO:0016788">
    <property type="term" value="F:hydrolase activity, acting on ester bonds"/>
    <property type="evidence" value="ECO:0007669"/>
    <property type="project" value="InterPro"/>
</dbReference>
<dbReference type="Gene3D" id="3.40.50.1110">
    <property type="entry name" value="SGNH hydrolase"/>
    <property type="match status" value="1"/>
</dbReference>
<dbReference type="AlphaFoldDB" id="A0AAD7MUV3"/>
<keyword evidence="2" id="KW-1185">Reference proteome</keyword>
<protein>
    <recommendedName>
        <fullName evidence="3">Carbohydrate esterase family 16 protein</fullName>
    </recommendedName>
</protein>
<evidence type="ECO:0008006" key="3">
    <source>
        <dbReference type="Google" id="ProtNLM"/>
    </source>
</evidence>
<dbReference type="Proteomes" id="UP001215598">
    <property type="component" value="Unassembled WGS sequence"/>
</dbReference>
<accession>A0AAD7MUV3</accession>
<dbReference type="InterPro" id="IPR036514">
    <property type="entry name" value="SGNH_hydro_sf"/>
</dbReference>
<dbReference type="SUPFAM" id="SSF52266">
    <property type="entry name" value="SGNH hydrolase"/>
    <property type="match status" value="1"/>
</dbReference>
<proteinExistence type="predicted"/>
<comment type="caution">
    <text evidence="1">The sequence shown here is derived from an EMBL/GenBank/DDBJ whole genome shotgun (WGS) entry which is preliminary data.</text>
</comment>
<organism evidence="1 2">
    <name type="scientific">Mycena metata</name>
    <dbReference type="NCBI Taxonomy" id="1033252"/>
    <lineage>
        <taxon>Eukaryota</taxon>
        <taxon>Fungi</taxon>
        <taxon>Dikarya</taxon>
        <taxon>Basidiomycota</taxon>
        <taxon>Agaricomycotina</taxon>
        <taxon>Agaricomycetes</taxon>
        <taxon>Agaricomycetidae</taxon>
        <taxon>Agaricales</taxon>
        <taxon>Marasmiineae</taxon>
        <taxon>Mycenaceae</taxon>
        <taxon>Mycena</taxon>
    </lineage>
</organism>
<sequence>MTSQFPSIIVNTGPSWQGFDKLTFLVVFGASYCDVGYSHRDHPAPSADEPLGIKFPGVTFAEAGQPNWVGHLVREFAASNKSASPLVYNYAYGGSRVHDVRFQIQDVFVPHIGRRLDGAKWKAENTLFITWVGINDAAWGSDHGHNLEKLFEAQQTLFDCGARNFMFVNVPPIDRAPANGKKPNYIAWNVELQSASLNFAKLHPDATVLIYSAYDTFNAILDDPVAYGFAPGDAAKAGGPMWVDQLHPSSKVHGFVARDMMTFLTGIEAS</sequence>
<evidence type="ECO:0000313" key="2">
    <source>
        <dbReference type="Proteomes" id="UP001215598"/>
    </source>
</evidence>
<evidence type="ECO:0000313" key="1">
    <source>
        <dbReference type="EMBL" id="KAJ7733137.1"/>
    </source>
</evidence>